<evidence type="ECO:0000256" key="1">
    <source>
        <dbReference type="SAM" id="MobiDB-lite"/>
    </source>
</evidence>
<dbReference type="EMBL" id="JAHRIO010013134">
    <property type="protein sequence ID" value="MEQ2163019.1"/>
    <property type="molecule type" value="Genomic_DNA"/>
</dbReference>
<name>A0ABV0MWN0_9TELE</name>
<gene>
    <name evidence="2" type="ORF">GOODEAATRI_025971</name>
</gene>
<reference evidence="2 3" key="1">
    <citation type="submission" date="2021-06" db="EMBL/GenBank/DDBJ databases">
        <authorList>
            <person name="Palmer J.M."/>
        </authorList>
    </citation>
    <scope>NUCLEOTIDE SEQUENCE [LARGE SCALE GENOMIC DNA]</scope>
    <source>
        <strain evidence="2 3">GA_2019</strain>
        <tissue evidence="2">Muscle</tissue>
    </source>
</reference>
<evidence type="ECO:0000313" key="3">
    <source>
        <dbReference type="Proteomes" id="UP001476798"/>
    </source>
</evidence>
<organism evidence="2 3">
    <name type="scientific">Goodea atripinnis</name>
    <dbReference type="NCBI Taxonomy" id="208336"/>
    <lineage>
        <taxon>Eukaryota</taxon>
        <taxon>Metazoa</taxon>
        <taxon>Chordata</taxon>
        <taxon>Craniata</taxon>
        <taxon>Vertebrata</taxon>
        <taxon>Euteleostomi</taxon>
        <taxon>Actinopterygii</taxon>
        <taxon>Neopterygii</taxon>
        <taxon>Teleostei</taxon>
        <taxon>Neoteleostei</taxon>
        <taxon>Acanthomorphata</taxon>
        <taxon>Ovalentaria</taxon>
        <taxon>Atherinomorphae</taxon>
        <taxon>Cyprinodontiformes</taxon>
        <taxon>Goodeidae</taxon>
        <taxon>Goodea</taxon>
    </lineage>
</organism>
<feature type="compositionally biased region" description="Polar residues" evidence="1">
    <location>
        <begin position="92"/>
        <end position="101"/>
    </location>
</feature>
<protein>
    <submittedName>
        <fullName evidence="2">Uncharacterized protein</fullName>
    </submittedName>
</protein>
<accession>A0ABV0MWN0</accession>
<feature type="region of interest" description="Disordered" evidence="1">
    <location>
        <begin position="90"/>
        <end position="114"/>
    </location>
</feature>
<proteinExistence type="predicted"/>
<evidence type="ECO:0000313" key="2">
    <source>
        <dbReference type="EMBL" id="MEQ2163019.1"/>
    </source>
</evidence>
<sequence>MGKQRLSFQETPKFNIYSCIECSFVHVGKHQHTNVWYLALLPTEEYATPMSHAMLWDTWSHYVLFNGSSFGSRTSDSSVALPKQHQIGIAVQPSSNDTLQPGIQDYRRPKHTST</sequence>
<keyword evidence="3" id="KW-1185">Reference proteome</keyword>
<dbReference type="Proteomes" id="UP001476798">
    <property type="component" value="Unassembled WGS sequence"/>
</dbReference>
<comment type="caution">
    <text evidence="2">The sequence shown here is derived from an EMBL/GenBank/DDBJ whole genome shotgun (WGS) entry which is preliminary data.</text>
</comment>